<dbReference type="EMBL" id="LZJY01000174">
    <property type="protein sequence ID" value="OBI04446.1"/>
    <property type="molecule type" value="Genomic_DNA"/>
</dbReference>
<dbReference type="InterPro" id="IPR036689">
    <property type="entry name" value="ESAT-6-like_sf"/>
</dbReference>
<dbReference type="RefSeq" id="WP_067271866.1">
    <property type="nucleotide sequence ID" value="NZ_LZJW01000058.1"/>
</dbReference>
<proteinExistence type="predicted"/>
<dbReference type="Pfam" id="PF06013">
    <property type="entry name" value="WXG100"/>
    <property type="match status" value="1"/>
</dbReference>
<gene>
    <name evidence="1" type="ORF">A5679_15065</name>
</gene>
<evidence type="ECO:0000313" key="1">
    <source>
        <dbReference type="EMBL" id="OBI04446.1"/>
    </source>
</evidence>
<accession>A0A1A2U738</accession>
<reference evidence="1 2" key="1">
    <citation type="submission" date="2016-06" db="EMBL/GenBank/DDBJ databases">
        <authorList>
            <person name="Kjaerup R.B."/>
            <person name="Dalgaard T.S."/>
            <person name="Juul-Madsen H.R."/>
        </authorList>
    </citation>
    <scope>NUCLEOTIDE SEQUENCE [LARGE SCALE GENOMIC DNA]</scope>
    <source>
        <strain evidence="1 2">E2838</strain>
    </source>
</reference>
<dbReference type="SUPFAM" id="SSF140453">
    <property type="entry name" value="EsxAB dimer-like"/>
    <property type="match status" value="1"/>
</dbReference>
<dbReference type="Proteomes" id="UP000092207">
    <property type="component" value="Unassembled WGS sequence"/>
</dbReference>
<evidence type="ECO:0000313" key="2">
    <source>
        <dbReference type="Proteomes" id="UP000092207"/>
    </source>
</evidence>
<name>A0A1A2U738_MYCSC</name>
<dbReference type="AlphaFoldDB" id="A0A1A2U738"/>
<organism evidence="1 2">
    <name type="scientific">Mycobacterium scrofulaceum</name>
    <dbReference type="NCBI Taxonomy" id="1783"/>
    <lineage>
        <taxon>Bacteria</taxon>
        <taxon>Bacillati</taxon>
        <taxon>Actinomycetota</taxon>
        <taxon>Actinomycetes</taxon>
        <taxon>Mycobacteriales</taxon>
        <taxon>Mycobacteriaceae</taxon>
        <taxon>Mycobacterium</taxon>
    </lineage>
</organism>
<dbReference type="OrthoDB" id="4762157at2"/>
<comment type="caution">
    <text evidence="1">The sequence shown here is derived from an EMBL/GenBank/DDBJ whole genome shotgun (WGS) entry which is preliminary data.</text>
</comment>
<protein>
    <submittedName>
        <fullName evidence="1">Secretion protein</fullName>
    </submittedName>
</protein>
<sequence>MSNPITYNPGAVADFASDIGSRAGQLQGIYDDTSNRTNQLTEFFAGHGAKQFFEAQAQMLSGLQGLIDTVSQHGMTTSHVLDNALATDQNIGNLFG</sequence>
<dbReference type="InterPro" id="IPR010310">
    <property type="entry name" value="T7SS_ESAT-6-like"/>
</dbReference>
<dbReference type="Gene3D" id="1.10.287.1060">
    <property type="entry name" value="ESAT-6-like"/>
    <property type="match status" value="1"/>
</dbReference>